<evidence type="ECO:0000313" key="2">
    <source>
        <dbReference type="EMBL" id="RIV31526.1"/>
    </source>
</evidence>
<dbReference type="InterPro" id="IPR001387">
    <property type="entry name" value="Cro/C1-type_HTH"/>
</dbReference>
<name>A0A3A1N4K6_9FLAO</name>
<dbReference type="GO" id="GO:0003677">
    <property type="term" value="F:DNA binding"/>
    <property type="evidence" value="ECO:0007669"/>
    <property type="project" value="InterPro"/>
</dbReference>
<dbReference type="InterPro" id="IPR010982">
    <property type="entry name" value="Lambda_DNA-bd_dom_sf"/>
</dbReference>
<evidence type="ECO:0000259" key="1">
    <source>
        <dbReference type="Pfam" id="PF13443"/>
    </source>
</evidence>
<dbReference type="Gene3D" id="1.10.260.40">
    <property type="entry name" value="lambda repressor-like DNA-binding domains"/>
    <property type="match status" value="1"/>
</dbReference>
<organism evidence="2 3">
    <name type="scientific">Flagellimonas lutimaris</name>
    <dbReference type="NCBI Taxonomy" id="475082"/>
    <lineage>
        <taxon>Bacteria</taxon>
        <taxon>Pseudomonadati</taxon>
        <taxon>Bacteroidota</taxon>
        <taxon>Flavobacteriia</taxon>
        <taxon>Flavobacteriales</taxon>
        <taxon>Flavobacteriaceae</taxon>
        <taxon>Flagellimonas</taxon>
    </lineage>
</organism>
<keyword evidence="3" id="KW-1185">Reference proteome</keyword>
<proteinExistence type="predicted"/>
<dbReference type="EMBL" id="QXFH01000076">
    <property type="protein sequence ID" value="RIV31526.1"/>
    <property type="molecule type" value="Genomic_DNA"/>
</dbReference>
<dbReference type="CDD" id="cd00093">
    <property type="entry name" value="HTH_XRE"/>
    <property type="match status" value="1"/>
</dbReference>
<dbReference type="OrthoDB" id="711886at2"/>
<accession>A0A3A1N4K6</accession>
<reference evidence="2 3" key="1">
    <citation type="submission" date="2018-08" db="EMBL/GenBank/DDBJ databases">
        <title>Proposal of Muricauda 72 sp.nov. and Muricauda NH166 sp.nov., isolated from seawater.</title>
        <authorList>
            <person name="Cheng H."/>
            <person name="Wu Y.-H."/>
            <person name="Guo L.-L."/>
            <person name="Xu X.-W."/>
        </authorList>
    </citation>
    <scope>NUCLEOTIDE SEQUENCE [LARGE SCALE GENOMIC DNA]</scope>
    <source>
        <strain evidence="2 3">KCTC 22173</strain>
    </source>
</reference>
<feature type="domain" description="HTH cro/C1-type" evidence="1">
    <location>
        <begin position="65"/>
        <end position="113"/>
    </location>
</feature>
<comment type="caution">
    <text evidence="2">The sequence shown here is derived from an EMBL/GenBank/DDBJ whole genome shotgun (WGS) entry which is preliminary data.</text>
</comment>
<evidence type="ECO:0000313" key="3">
    <source>
        <dbReference type="Proteomes" id="UP000266067"/>
    </source>
</evidence>
<dbReference type="AlphaFoldDB" id="A0A3A1N4K6"/>
<dbReference type="Proteomes" id="UP000266067">
    <property type="component" value="Unassembled WGS sequence"/>
</dbReference>
<dbReference type="Pfam" id="PF13443">
    <property type="entry name" value="HTH_26"/>
    <property type="match status" value="1"/>
</dbReference>
<sequence>MFIIICYREQIFFCEPLFLNKVNKLPKSNSNKIELKKINALVNKYLCNFITKKFFSPFYDKDGNEISQNEYSKGCGITSSTLSKIKQLDGYNIPLTTVYSICRFENCSLQDFFSEFEKEYGTNIRP</sequence>
<gene>
    <name evidence="2" type="ORF">D2V08_13850</name>
</gene>
<dbReference type="SUPFAM" id="SSF47413">
    <property type="entry name" value="lambda repressor-like DNA-binding domains"/>
    <property type="match status" value="1"/>
</dbReference>
<protein>
    <submittedName>
        <fullName evidence="2">XRE family transcriptional regulator</fullName>
    </submittedName>
</protein>